<dbReference type="AlphaFoldDB" id="A0A8T0E9J4"/>
<evidence type="ECO:0000313" key="2">
    <source>
        <dbReference type="EMBL" id="KAF8766915.1"/>
    </source>
</evidence>
<accession>A0A8T0E9J4</accession>
<protein>
    <submittedName>
        <fullName evidence="2">Uncharacterized protein</fullName>
    </submittedName>
</protein>
<name>A0A8T0E9J4_ARGBR</name>
<organism evidence="2 3">
    <name type="scientific">Argiope bruennichi</name>
    <name type="common">Wasp spider</name>
    <name type="synonym">Aranea bruennichi</name>
    <dbReference type="NCBI Taxonomy" id="94029"/>
    <lineage>
        <taxon>Eukaryota</taxon>
        <taxon>Metazoa</taxon>
        <taxon>Ecdysozoa</taxon>
        <taxon>Arthropoda</taxon>
        <taxon>Chelicerata</taxon>
        <taxon>Arachnida</taxon>
        <taxon>Araneae</taxon>
        <taxon>Araneomorphae</taxon>
        <taxon>Entelegynae</taxon>
        <taxon>Araneoidea</taxon>
        <taxon>Araneidae</taxon>
        <taxon>Argiope</taxon>
    </lineage>
</organism>
<feature type="region of interest" description="Disordered" evidence="1">
    <location>
        <begin position="31"/>
        <end position="60"/>
    </location>
</feature>
<reference evidence="2" key="1">
    <citation type="journal article" date="2020" name="bioRxiv">
        <title>Chromosome-level reference genome of the European wasp spider Argiope bruennichi: a resource for studies on range expansion and evolutionary adaptation.</title>
        <authorList>
            <person name="Sheffer M.M."/>
            <person name="Hoppe A."/>
            <person name="Krehenwinkel H."/>
            <person name="Uhl G."/>
            <person name="Kuss A.W."/>
            <person name="Jensen L."/>
            <person name="Jensen C."/>
            <person name="Gillespie R.G."/>
            <person name="Hoff K.J."/>
            <person name="Prost S."/>
        </authorList>
    </citation>
    <scope>NUCLEOTIDE SEQUENCE</scope>
</reference>
<reference evidence="2" key="2">
    <citation type="submission" date="2020-06" db="EMBL/GenBank/DDBJ databases">
        <authorList>
            <person name="Sheffer M."/>
        </authorList>
    </citation>
    <scope>NUCLEOTIDE SEQUENCE</scope>
</reference>
<sequence>MTRYRKQFRSNKTRQQLCSDVSLKFHLTPKKTQGKLETSASDKSLSDAEGEQGESSEAGSVVEEGRFGGWRWRREYIHNWRLGNLLVIYRHCNIFRGRLSQARRLRSKSGDQDSVNVAARRI</sequence>
<dbReference type="Proteomes" id="UP000807504">
    <property type="component" value="Unassembled WGS sequence"/>
</dbReference>
<gene>
    <name evidence="2" type="ORF">HNY73_019933</name>
</gene>
<proteinExistence type="predicted"/>
<evidence type="ECO:0000256" key="1">
    <source>
        <dbReference type="SAM" id="MobiDB-lite"/>
    </source>
</evidence>
<comment type="caution">
    <text evidence="2">The sequence shown here is derived from an EMBL/GenBank/DDBJ whole genome shotgun (WGS) entry which is preliminary data.</text>
</comment>
<evidence type="ECO:0000313" key="3">
    <source>
        <dbReference type="Proteomes" id="UP000807504"/>
    </source>
</evidence>
<dbReference type="EMBL" id="JABXBU010002230">
    <property type="protein sequence ID" value="KAF8766915.1"/>
    <property type="molecule type" value="Genomic_DNA"/>
</dbReference>
<keyword evidence="3" id="KW-1185">Reference proteome</keyword>